<dbReference type="Proteomes" id="UP000323011">
    <property type="component" value="Unassembled WGS sequence"/>
</dbReference>
<name>A0A5A8CNQ9_CAFRO</name>
<keyword evidence="3" id="KW-1185">Reference proteome</keyword>
<feature type="signal peptide" evidence="1">
    <location>
        <begin position="1"/>
        <end position="35"/>
    </location>
</feature>
<evidence type="ECO:0000313" key="2">
    <source>
        <dbReference type="EMBL" id="KAA0153431.1"/>
    </source>
</evidence>
<dbReference type="EMBL" id="VLTN01000016">
    <property type="protein sequence ID" value="KAA0153431.1"/>
    <property type="molecule type" value="Genomic_DNA"/>
</dbReference>
<organism evidence="2 3">
    <name type="scientific">Cafeteria roenbergensis</name>
    <name type="common">Marine flagellate</name>
    <dbReference type="NCBI Taxonomy" id="33653"/>
    <lineage>
        <taxon>Eukaryota</taxon>
        <taxon>Sar</taxon>
        <taxon>Stramenopiles</taxon>
        <taxon>Bigyra</taxon>
        <taxon>Opalozoa</taxon>
        <taxon>Bicosoecida</taxon>
        <taxon>Cafeteriaceae</taxon>
        <taxon>Cafeteria</taxon>
    </lineage>
</organism>
<comment type="caution">
    <text evidence="2">The sequence shown here is derived from an EMBL/GenBank/DDBJ whole genome shotgun (WGS) entry which is preliminary data.</text>
</comment>
<reference evidence="2 3" key="1">
    <citation type="submission" date="2019-07" db="EMBL/GenBank/DDBJ databases">
        <title>Genomes of Cafeteria roenbergensis.</title>
        <authorList>
            <person name="Fischer M.G."/>
            <person name="Hackl T."/>
            <person name="Roman M."/>
        </authorList>
    </citation>
    <scope>NUCLEOTIDE SEQUENCE [LARGE SCALE GENOMIC DNA]</scope>
    <source>
        <strain evidence="2 3">BVI</strain>
    </source>
</reference>
<keyword evidence="1" id="KW-0732">Signal</keyword>
<evidence type="ECO:0000313" key="3">
    <source>
        <dbReference type="Proteomes" id="UP000323011"/>
    </source>
</evidence>
<sequence>MFGDCGVHPGLLSHFGLLALPAIRVFPAGVAGALALDVPFHEDARLDNFTAVIERIHHAATDVHMDMDGVVGPSGAILQHAATLTDLDSASDTDVNETNTTVAWAGIRDLSDAILARAEHARRLLLSRAKRLDMLTSAVKQVAAGQDQAALTSDLAATMDSLLERAVDEGAPGDDLLDSLMWASTLRGLLKARMAAEHASKSGPTPVDKFVRMLLQQ</sequence>
<feature type="chain" id="PRO_5022856575" evidence="1">
    <location>
        <begin position="36"/>
        <end position="217"/>
    </location>
</feature>
<accession>A0A5A8CNQ9</accession>
<protein>
    <submittedName>
        <fullName evidence="2">Uncharacterized protein</fullName>
    </submittedName>
</protein>
<gene>
    <name evidence="2" type="ORF">FNF29_03248</name>
</gene>
<proteinExistence type="predicted"/>
<evidence type="ECO:0000256" key="1">
    <source>
        <dbReference type="SAM" id="SignalP"/>
    </source>
</evidence>
<dbReference type="AlphaFoldDB" id="A0A5A8CNQ9"/>